<dbReference type="EMBL" id="SMKU01000003">
    <property type="protein sequence ID" value="TDD97222.1"/>
    <property type="molecule type" value="Genomic_DNA"/>
</dbReference>
<proteinExistence type="predicted"/>
<sequence>MEVTTDQIAAIYAMSDRPVEVDGRGITYPTGEEVAEIYADLIETLANLEDSDQFLLYGTDRGLLVYRDVEQPGFYQLALIVGGVYIGEAAQIAESGEESGEEAS</sequence>
<evidence type="ECO:0000313" key="2">
    <source>
        <dbReference type="Proteomes" id="UP000294513"/>
    </source>
</evidence>
<dbReference type="RefSeq" id="WP_165975247.1">
    <property type="nucleotide sequence ID" value="NZ_SMKU01000003.1"/>
</dbReference>
<protein>
    <submittedName>
        <fullName evidence="1">Uncharacterized protein</fullName>
    </submittedName>
</protein>
<evidence type="ECO:0000313" key="1">
    <source>
        <dbReference type="EMBL" id="TDD97222.1"/>
    </source>
</evidence>
<reference evidence="1 2" key="1">
    <citation type="submission" date="2019-03" db="EMBL/GenBank/DDBJ databases">
        <title>Draft genome sequences of novel Actinobacteria.</title>
        <authorList>
            <person name="Sahin N."/>
            <person name="Ay H."/>
            <person name="Saygin H."/>
        </authorList>
    </citation>
    <scope>NUCLEOTIDE SEQUENCE [LARGE SCALE GENOMIC DNA]</scope>
    <source>
        <strain evidence="1 2">H3C3</strain>
    </source>
</reference>
<organism evidence="1 2">
    <name type="scientific">Actinomadura rubrisoli</name>
    <dbReference type="NCBI Taxonomy" id="2530368"/>
    <lineage>
        <taxon>Bacteria</taxon>
        <taxon>Bacillati</taxon>
        <taxon>Actinomycetota</taxon>
        <taxon>Actinomycetes</taxon>
        <taxon>Streptosporangiales</taxon>
        <taxon>Thermomonosporaceae</taxon>
        <taxon>Actinomadura</taxon>
    </lineage>
</organism>
<dbReference type="Proteomes" id="UP000294513">
    <property type="component" value="Unassembled WGS sequence"/>
</dbReference>
<gene>
    <name evidence="1" type="ORF">E1298_01945</name>
</gene>
<keyword evidence="2" id="KW-1185">Reference proteome</keyword>
<name>A0A4R5CIM7_9ACTN</name>
<dbReference type="AlphaFoldDB" id="A0A4R5CIM7"/>
<comment type="caution">
    <text evidence="1">The sequence shown here is derived from an EMBL/GenBank/DDBJ whole genome shotgun (WGS) entry which is preliminary data.</text>
</comment>
<accession>A0A4R5CIM7</accession>